<feature type="region of interest" description="Disordered" evidence="1">
    <location>
        <begin position="149"/>
        <end position="180"/>
    </location>
</feature>
<evidence type="ECO:0000313" key="3">
    <source>
        <dbReference type="Proteomes" id="UP000770661"/>
    </source>
</evidence>
<evidence type="ECO:0000313" key="2">
    <source>
        <dbReference type="EMBL" id="KAG0721209.1"/>
    </source>
</evidence>
<comment type="caution">
    <text evidence="2">The sequence shown here is derived from an EMBL/GenBank/DDBJ whole genome shotgun (WGS) entry which is preliminary data.</text>
</comment>
<evidence type="ECO:0000256" key="1">
    <source>
        <dbReference type="SAM" id="MobiDB-lite"/>
    </source>
</evidence>
<accession>A0A8J4YE69</accession>
<keyword evidence="3" id="KW-1185">Reference proteome</keyword>
<sequence>MGDHGGFVVVQGGPFRLHRHWIDPVTLQRNPPRSLRELTESQTGEMLAGTCTRLQDHKNRRQNKAPTINLLSPGESPRGPLEQGAPGGLRETRGQGPKPVENPQKGRHLGEGSERGPGGQKGEGTLWGPRGTATTISLKCLVKIAWTSKEQSDTAATWGKPFPPGLISPEGAPGDRRTEP</sequence>
<reference evidence="2" key="1">
    <citation type="submission" date="2020-07" db="EMBL/GenBank/DDBJ databases">
        <title>The High-quality genome of the commercially important snow crab, Chionoecetes opilio.</title>
        <authorList>
            <person name="Jeong J.-H."/>
            <person name="Ryu S."/>
        </authorList>
    </citation>
    <scope>NUCLEOTIDE SEQUENCE</scope>
    <source>
        <strain evidence="2">MADBK_172401_WGS</strain>
        <tissue evidence="2">Digestive gland</tissue>
    </source>
</reference>
<dbReference type="EMBL" id="JACEEZ010011545">
    <property type="protein sequence ID" value="KAG0721209.1"/>
    <property type="molecule type" value="Genomic_DNA"/>
</dbReference>
<proteinExistence type="predicted"/>
<feature type="region of interest" description="Disordered" evidence="1">
    <location>
        <begin position="54"/>
        <end position="131"/>
    </location>
</feature>
<organism evidence="2 3">
    <name type="scientific">Chionoecetes opilio</name>
    <name type="common">Atlantic snow crab</name>
    <name type="synonym">Cancer opilio</name>
    <dbReference type="NCBI Taxonomy" id="41210"/>
    <lineage>
        <taxon>Eukaryota</taxon>
        <taxon>Metazoa</taxon>
        <taxon>Ecdysozoa</taxon>
        <taxon>Arthropoda</taxon>
        <taxon>Crustacea</taxon>
        <taxon>Multicrustacea</taxon>
        <taxon>Malacostraca</taxon>
        <taxon>Eumalacostraca</taxon>
        <taxon>Eucarida</taxon>
        <taxon>Decapoda</taxon>
        <taxon>Pleocyemata</taxon>
        <taxon>Brachyura</taxon>
        <taxon>Eubrachyura</taxon>
        <taxon>Majoidea</taxon>
        <taxon>Majidae</taxon>
        <taxon>Chionoecetes</taxon>
    </lineage>
</organism>
<dbReference type="AlphaFoldDB" id="A0A8J4YE69"/>
<gene>
    <name evidence="2" type="ORF">GWK47_046904</name>
</gene>
<protein>
    <submittedName>
        <fullName evidence="2">Uncharacterized protein</fullName>
    </submittedName>
</protein>
<name>A0A8J4YE69_CHIOP</name>
<dbReference type="Proteomes" id="UP000770661">
    <property type="component" value="Unassembled WGS sequence"/>
</dbReference>